<keyword evidence="5" id="KW-1185">Reference proteome</keyword>
<sequence>MGNLGDGAIPELVPGRVVRVRKGHDAGLWCVVVETDPESGRVLLVDGSLHPVDRPKRKNPKHLQVTRTVLEDVAARLASGKSLDNGWLARRIAALRDRGDAS</sequence>
<protein>
    <submittedName>
        <fullName evidence="4">KOW domain protein</fullName>
    </submittedName>
</protein>
<dbReference type="InterPro" id="IPR041985">
    <property type="entry name" value="Ribosomal_eL14_KOW"/>
</dbReference>
<dbReference type="Gene3D" id="2.30.30.30">
    <property type="match status" value="1"/>
</dbReference>
<dbReference type="eggNOG" id="COG2163">
    <property type="taxonomic scope" value="Bacteria"/>
</dbReference>
<dbReference type="CDD" id="cd06088">
    <property type="entry name" value="KOW_RPL14"/>
    <property type="match status" value="1"/>
</dbReference>
<dbReference type="EMBL" id="CM001022">
    <property type="protein sequence ID" value="EFQ24038.1"/>
    <property type="molecule type" value="Genomic_DNA"/>
</dbReference>
<dbReference type="AlphaFoldDB" id="E3CUM2"/>
<dbReference type="PaxDb" id="584708-Apau_1619"/>
<dbReference type="HOGENOM" id="CLU_168121_1_2_0"/>
<dbReference type="OrthoDB" id="5244at2"/>
<proteinExistence type="predicted"/>
<evidence type="ECO:0000259" key="3">
    <source>
        <dbReference type="Pfam" id="PF00467"/>
    </source>
</evidence>
<dbReference type="InterPro" id="IPR008991">
    <property type="entry name" value="Translation_prot_SH3-like_sf"/>
</dbReference>
<organism evidence="4 5">
    <name type="scientific">Aminomonas paucivorans DSM 12260</name>
    <dbReference type="NCBI Taxonomy" id="584708"/>
    <lineage>
        <taxon>Bacteria</taxon>
        <taxon>Thermotogati</taxon>
        <taxon>Synergistota</taxon>
        <taxon>Synergistia</taxon>
        <taxon>Synergistales</taxon>
        <taxon>Synergistaceae</taxon>
        <taxon>Aminomonas</taxon>
    </lineage>
</organism>
<dbReference type="Proteomes" id="UP000005096">
    <property type="component" value="Chromosome"/>
</dbReference>
<evidence type="ECO:0000256" key="1">
    <source>
        <dbReference type="ARBA" id="ARBA00022980"/>
    </source>
</evidence>
<keyword evidence="1" id="KW-0689">Ribosomal protein</keyword>
<dbReference type="InterPro" id="IPR005824">
    <property type="entry name" value="KOW"/>
</dbReference>
<dbReference type="GO" id="GO:1990904">
    <property type="term" value="C:ribonucleoprotein complex"/>
    <property type="evidence" value="ECO:0007669"/>
    <property type="project" value="UniProtKB-KW"/>
</dbReference>
<gene>
    <name evidence="4" type="ORF">Apau_1619</name>
</gene>
<feature type="domain" description="KOW" evidence="3">
    <location>
        <begin position="14"/>
        <end position="43"/>
    </location>
</feature>
<name>E3CUM2_9BACT</name>
<evidence type="ECO:0000256" key="2">
    <source>
        <dbReference type="ARBA" id="ARBA00023274"/>
    </source>
</evidence>
<evidence type="ECO:0000313" key="5">
    <source>
        <dbReference type="Proteomes" id="UP000005096"/>
    </source>
</evidence>
<dbReference type="STRING" id="584708.Apau_1619"/>
<keyword evidence="2" id="KW-0687">Ribonucleoprotein</keyword>
<evidence type="ECO:0000313" key="4">
    <source>
        <dbReference type="EMBL" id="EFQ24038.1"/>
    </source>
</evidence>
<dbReference type="Pfam" id="PF00467">
    <property type="entry name" value="KOW"/>
    <property type="match status" value="1"/>
</dbReference>
<dbReference type="SUPFAM" id="SSF50104">
    <property type="entry name" value="Translation proteins SH3-like domain"/>
    <property type="match status" value="1"/>
</dbReference>
<reference evidence="4 5" key="1">
    <citation type="journal article" date="2010" name="Stand. Genomic Sci.">
        <title>Non-contiguous finished genome sequence of Aminomonas paucivorans type strain (GLU-3).</title>
        <authorList>
            <person name="Pitluck S."/>
            <person name="Yasawong M."/>
            <person name="Held B."/>
            <person name="Lapidus A."/>
            <person name="Nolan M."/>
            <person name="Copeland A."/>
            <person name="Lucas S."/>
            <person name="Del Rio T.G."/>
            <person name="Tice H."/>
            <person name="Cheng J.F."/>
            <person name="Chertkov O."/>
            <person name="Goodwin L."/>
            <person name="Tapia R."/>
            <person name="Han C."/>
            <person name="Liolios K."/>
            <person name="Ivanova N."/>
            <person name="Mavromatis K."/>
            <person name="Ovchinnikova G."/>
            <person name="Pati A."/>
            <person name="Chen A."/>
            <person name="Palaniappan K."/>
            <person name="Land M."/>
            <person name="Hauser L."/>
            <person name="Chang Y.J."/>
            <person name="Jeffries C.D."/>
            <person name="Pukall R."/>
            <person name="Spring S."/>
            <person name="Rohde M."/>
            <person name="Sikorski J."/>
            <person name="Goker M."/>
            <person name="Woyke T."/>
            <person name="Bristow J."/>
            <person name="Eisen J.A."/>
            <person name="Markowitz V."/>
            <person name="Hugenholtz P."/>
            <person name="Kyrpides N.C."/>
            <person name="Klenk H.P."/>
        </authorList>
    </citation>
    <scope>NUCLEOTIDE SEQUENCE [LARGE SCALE GENOMIC DNA]</scope>
    <source>
        <strain evidence="4 5">DSM 12260</strain>
    </source>
</reference>
<dbReference type="GO" id="GO:0005840">
    <property type="term" value="C:ribosome"/>
    <property type="evidence" value="ECO:0007669"/>
    <property type="project" value="UniProtKB-KW"/>
</dbReference>
<dbReference type="InterPro" id="IPR014722">
    <property type="entry name" value="Rib_uL2_dom2"/>
</dbReference>
<accession>E3CUM2</accession>